<name>A0A5K3ETS2_MESCO</name>
<sequence>MILFGEADIYPRIENFGCRPEGNTAFFTVGKLIKINIFIRAVGFFKVKVTGANITDKPSPGAQMWGDEIYNFKVRPMLNGLHYYAVNVSNVATFRFCTVTVVILSSPLAAHFKIPHSILLSYFRPKNLSVTLNVLNWDVSEPLTCTVTSADGIPTLVTFSDKARSATFDKLITTEGCQQLNGNCRTSYGSFPIKPSDKICLFYDLKMASIQISDNETAEDGGLGVYKDKFNSDRCLRFQIVAFVGTAANATLLISHKETNKFEVLQILDDQPAYHRFSEVGAYTIQAILSNPKTSIMTYQHITIDPAVRGMSLHVTDFSLKTGVPGFLLINFLTIADTACICVDQGDGKSVAYPSFKLTTVCSHCPTAFHLYQRPINGRLNVSLYYHSAGTYKITVTAGRPQDAPVVSTLEITVEDSVISCVPPKVIFTDPNLR</sequence>
<reference evidence="1" key="1">
    <citation type="submission" date="2019-11" db="UniProtKB">
        <authorList>
            <consortium name="WormBaseParasite"/>
        </authorList>
    </citation>
    <scope>IDENTIFICATION</scope>
</reference>
<dbReference type="AlphaFoldDB" id="A0A5K3ETS2"/>
<proteinExistence type="predicted"/>
<protein>
    <submittedName>
        <fullName evidence="1">PKD domain-containing protein</fullName>
    </submittedName>
</protein>
<evidence type="ECO:0000313" key="1">
    <source>
        <dbReference type="WBParaSite" id="MCU_003045-RA"/>
    </source>
</evidence>
<dbReference type="WBParaSite" id="MCU_003045-RA">
    <property type="protein sequence ID" value="MCU_003045-RA"/>
    <property type="gene ID" value="MCU_003045"/>
</dbReference>
<organism evidence="1">
    <name type="scientific">Mesocestoides corti</name>
    <name type="common">Flatworm</name>
    <dbReference type="NCBI Taxonomy" id="53468"/>
    <lineage>
        <taxon>Eukaryota</taxon>
        <taxon>Metazoa</taxon>
        <taxon>Spiralia</taxon>
        <taxon>Lophotrochozoa</taxon>
        <taxon>Platyhelminthes</taxon>
        <taxon>Cestoda</taxon>
        <taxon>Eucestoda</taxon>
        <taxon>Cyclophyllidea</taxon>
        <taxon>Mesocestoididae</taxon>
        <taxon>Mesocestoides</taxon>
    </lineage>
</organism>
<accession>A0A5K3ETS2</accession>